<gene>
    <name evidence="2" type="ORF">GCM10010430_12530</name>
</gene>
<name>A0ABP5QGV6_9ACTN</name>
<sequence>MAEAETVATALQTVAESTERLLRTVAELDPARVDEPSALPDWSRGHVLAHLARNADSLVNLLEGARTGRDIPQYASETAREEGIRTGAPRPLAEQLADLRASGERFTAAAARMSEADWSAPVRHRSGAVFPARQLLAKRRQEVEYHHVDLAAGYTPEHWPEDFAVAELLRLAGQFGVESVPAVLLVAEDSGTRAQLGPVGAAAGLTIEGPVRRITAWVSGRSAGDDLRVHRGGQPVPGAARALPELPPLG</sequence>
<keyword evidence="3" id="KW-1185">Reference proteome</keyword>
<dbReference type="GO" id="GO:0016853">
    <property type="term" value="F:isomerase activity"/>
    <property type="evidence" value="ECO:0007669"/>
    <property type="project" value="UniProtKB-KW"/>
</dbReference>
<evidence type="ECO:0000313" key="3">
    <source>
        <dbReference type="Proteomes" id="UP001500305"/>
    </source>
</evidence>
<dbReference type="SUPFAM" id="SSF55718">
    <property type="entry name" value="SCP-like"/>
    <property type="match status" value="1"/>
</dbReference>
<dbReference type="Pfam" id="PF11716">
    <property type="entry name" value="MDMPI_N"/>
    <property type="match status" value="1"/>
</dbReference>
<dbReference type="InterPro" id="IPR017517">
    <property type="entry name" value="Maleyloyr_isom"/>
</dbReference>
<evidence type="ECO:0000313" key="2">
    <source>
        <dbReference type="EMBL" id="GAA2233347.1"/>
    </source>
</evidence>
<accession>A0ABP5QGV6</accession>
<dbReference type="InterPro" id="IPR034660">
    <property type="entry name" value="DinB/YfiT-like"/>
</dbReference>
<organism evidence="2 3">
    <name type="scientific">Kitasatospora cystarginea</name>
    <dbReference type="NCBI Taxonomy" id="58350"/>
    <lineage>
        <taxon>Bacteria</taxon>
        <taxon>Bacillati</taxon>
        <taxon>Actinomycetota</taxon>
        <taxon>Actinomycetes</taxon>
        <taxon>Kitasatosporales</taxon>
        <taxon>Streptomycetaceae</taxon>
        <taxon>Kitasatospora</taxon>
    </lineage>
</organism>
<reference evidence="3" key="1">
    <citation type="journal article" date="2019" name="Int. J. Syst. Evol. Microbiol.">
        <title>The Global Catalogue of Microorganisms (GCM) 10K type strain sequencing project: providing services to taxonomists for standard genome sequencing and annotation.</title>
        <authorList>
            <consortium name="The Broad Institute Genomics Platform"/>
            <consortium name="The Broad Institute Genome Sequencing Center for Infectious Disease"/>
            <person name="Wu L."/>
            <person name="Ma J."/>
        </authorList>
    </citation>
    <scope>NUCLEOTIDE SEQUENCE [LARGE SCALE GENOMIC DNA]</scope>
    <source>
        <strain evidence="3">JCM 7356</strain>
    </source>
</reference>
<dbReference type="InterPro" id="IPR036527">
    <property type="entry name" value="SCP2_sterol-bd_dom_sf"/>
</dbReference>
<dbReference type="RefSeq" id="WP_344635207.1">
    <property type="nucleotide sequence ID" value="NZ_BAAATR010000004.1"/>
</dbReference>
<dbReference type="SUPFAM" id="SSF109854">
    <property type="entry name" value="DinB/YfiT-like putative metalloenzymes"/>
    <property type="match status" value="1"/>
</dbReference>
<proteinExistence type="predicted"/>
<dbReference type="EMBL" id="BAAATR010000004">
    <property type="protein sequence ID" value="GAA2233347.1"/>
    <property type="molecule type" value="Genomic_DNA"/>
</dbReference>
<dbReference type="Proteomes" id="UP001500305">
    <property type="component" value="Unassembled WGS sequence"/>
</dbReference>
<evidence type="ECO:0000259" key="1">
    <source>
        <dbReference type="Pfam" id="PF11716"/>
    </source>
</evidence>
<feature type="domain" description="Mycothiol-dependent maleylpyruvate isomerase metal-binding" evidence="1">
    <location>
        <begin position="15"/>
        <end position="151"/>
    </location>
</feature>
<dbReference type="InterPro" id="IPR024344">
    <property type="entry name" value="MDMPI_metal-binding"/>
</dbReference>
<keyword evidence="2" id="KW-0413">Isomerase</keyword>
<dbReference type="Gene3D" id="1.20.120.450">
    <property type="entry name" value="dinb family like domain"/>
    <property type="match status" value="1"/>
</dbReference>
<protein>
    <submittedName>
        <fullName evidence="2">Maleylpyruvate isomerase family mycothiol-dependent enzyme</fullName>
    </submittedName>
</protein>
<comment type="caution">
    <text evidence="2">The sequence shown here is derived from an EMBL/GenBank/DDBJ whole genome shotgun (WGS) entry which is preliminary data.</text>
</comment>
<dbReference type="NCBIfam" id="TIGR03083">
    <property type="entry name" value="maleylpyruvate isomerase family mycothiol-dependent enzyme"/>
    <property type="match status" value="1"/>
</dbReference>